<reference evidence="2 3" key="1">
    <citation type="journal article" date="2019" name="Nat. Microbiol.">
        <title>Mediterranean grassland soil C-N compound turnover is dependent on rainfall and depth, and is mediated by genomically divergent microorganisms.</title>
        <authorList>
            <person name="Diamond S."/>
            <person name="Andeer P.F."/>
            <person name="Li Z."/>
            <person name="Crits-Christoph A."/>
            <person name="Burstein D."/>
            <person name="Anantharaman K."/>
            <person name="Lane K.R."/>
            <person name="Thomas B.C."/>
            <person name="Pan C."/>
            <person name="Northen T.R."/>
            <person name="Banfield J.F."/>
        </authorList>
    </citation>
    <scope>NUCLEOTIDE SEQUENCE [LARGE SCALE GENOMIC DNA]</scope>
    <source>
        <strain evidence="2">NP_7</strain>
    </source>
</reference>
<accession>A0A537IYX2</accession>
<evidence type="ECO:0000313" key="2">
    <source>
        <dbReference type="EMBL" id="TMI76457.1"/>
    </source>
</evidence>
<dbReference type="InterPro" id="IPR059177">
    <property type="entry name" value="GH29D-like_dom"/>
</dbReference>
<proteinExistence type="predicted"/>
<dbReference type="Proteomes" id="UP000320048">
    <property type="component" value="Unassembled WGS sequence"/>
</dbReference>
<evidence type="ECO:0000313" key="3">
    <source>
        <dbReference type="Proteomes" id="UP000320048"/>
    </source>
</evidence>
<dbReference type="Pfam" id="PF13290">
    <property type="entry name" value="CHB_HEX_C_1"/>
    <property type="match status" value="1"/>
</dbReference>
<comment type="caution">
    <text evidence="2">The sequence shown here is derived from an EMBL/GenBank/DDBJ whole genome shotgun (WGS) entry which is preliminary data.</text>
</comment>
<sequence>MTVTTTETVNAIATAPGFTQSAVASATYTLVQGQTAAPTFSPAGGTYLLPQQVSISDASPGATIYYTTDGSTPTTSSTQYTGPFWIFTTTTVWAIAVAPGWSQSPVAHATYNIRL</sequence>
<gene>
    <name evidence="2" type="ORF">E6H04_15000</name>
</gene>
<protein>
    <recommendedName>
        <fullName evidence="1">GH29D-like beta-sandwich domain-containing protein</fullName>
    </recommendedName>
</protein>
<dbReference type="AlphaFoldDB" id="A0A537IYX2"/>
<feature type="domain" description="GH29D-like beta-sandwich" evidence="1">
    <location>
        <begin position="42"/>
        <end position="106"/>
    </location>
</feature>
<name>A0A537IYX2_9BACT</name>
<dbReference type="EMBL" id="VBAO01000512">
    <property type="protein sequence ID" value="TMI76457.1"/>
    <property type="molecule type" value="Genomic_DNA"/>
</dbReference>
<evidence type="ECO:0000259" key="1">
    <source>
        <dbReference type="Pfam" id="PF13290"/>
    </source>
</evidence>
<organism evidence="2 3">
    <name type="scientific">Candidatus Segetimicrobium genomatis</name>
    <dbReference type="NCBI Taxonomy" id="2569760"/>
    <lineage>
        <taxon>Bacteria</taxon>
        <taxon>Bacillati</taxon>
        <taxon>Candidatus Sysuimicrobiota</taxon>
        <taxon>Candidatus Sysuimicrobiia</taxon>
        <taxon>Candidatus Sysuimicrobiales</taxon>
        <taxon>Candidatus Segetimicrobiaceae</taxon>
        <taxon>Candidatus Segetimicrobium</taxon>
    </lineage>
</organism>